<reference evidence="3" key="1">
    <citation type="journal article" date="2015" name="Genome Announc.">
        <title>Genome sequence of the AIDS-associated pathogen Penicillium marneffei (ATCC18224) and its near taxonomic relative Talaromyces stipitatus (ATCC10500).</title>
        <authorList>
            <person name="Nierman W.C."/>
            <person name="Fedorova-Abrams N.D."/>
            <person name="Andrianopoulos A."/>
        </authorList>
    </citation>
    <scope>NUCLEOTIDE SEQUENCE [LARGE SCALE GENOMIC DNA]</scope>
    <source>
        <strain evidence="3">ATCC 18224 / CBS 334.59 / QM 7333</strain>
    </source>
</reference>
<sequence length="438" mass="49736">MDDFVFLNTTNAPGLSPEAAKRVRGHITKSNFAKRRQRIITENPDVNKENNKRNNKNNPSKNRLSTSTDVRAASSDPTRNNKDLQLLILLSCLNPPTTNPSEAEWVDLVASEQALIEATMAVGMRHWSPQPSWQLQADFRSSRALTSIIKQISWKQTYTDGFLAAIMTMAFGARLLPSHEQAWDVHVDGLVQLINERRLRRIREPGWFWDGLVLDAVNYIFNFPRFWHRKVIDVIGDSAGGLRVRQVAEICEGIMELRRSINQMYHTSHIDTRFVAEDIDKEATRLREKSQKLGKSKKNKYVSATALTLELIVCLLWPTDSQLGYTHNLAKDLQQTTSQLPKMPCPYMDLTSCQFIIGAVAAEHGSSTKTWFVDKLTSAARAMQERGWSDEPFEILQRMLRADESLMGWFGIEGGRDGISKGYEDMLRQILAPLKKGC</sequence>
<dbReference type="OrthoDB" id="4158087at2759"/>
<accession>B6QJ58</accession>
<keyword evidence="3" id="KW-1185">Reference proteome</keyword>
<evidence type="ECO:0000313" key="3">
    <source>
        <dbReference type="Proteomes" id="UP000001294"/>
    </source>
</evidence>
<feature type="region of interest" description="Disordered" evidence="1">
    <location>
        <begin position="42"/>
        <end position="78"/>
    </location>
</feature>
<evidence type="ECO:0000256" key="1">
    <source>
        <dbReference type="SAM" id="MobiDB-lite"/>
    </source>
</evidence>
<evidence type="ECO:0000313" key="2">
    <source>
        <dbReference type="EMBL" id="EEA23398.1"/>
    </source>
</evidence>
<organism evidence="2 3">
    <name type="scientific">Talaromyces marneffei (strain ATCC 18224 / CBS 334.59 / QM 7333)</name>
    <name type="common">Penicillium marneffei</name>
    <dbReference type="NCBI Taxonomy" id="441960"/>
    <lineage>
        <taxon>Eukaryota</taxon>
        <taxon>Fungi</taxon>
        <taxon>Dikarya</taxon>
        <taxon>Ascomycota</taxon>
        <taxon>Pezizomycotina</taxon>
        <taxon>Eurotiomycetes</taxon>
        <taxon>Eurotiomycetidae</taxon>
        <taxon>Eurotiales</taxon>
        <taxon>Trichocomaceae</taxon>
        <taxon>Talaromyces</taxon>
        <taxon>Talaromyces sect. Talaromyces</taxon>
    </lineage>
</organism>
<proteinExistence type="predicted"/>
<dbReference type="AlphaFoldDB" id="B6QJ58"/>
<dbReference type="VEuPathDB" id="FungiDB:PMAA_099860"/>
<protein>
    <submittedName>
        <fullName evidence="2">Uncharacterized protein</fullName>
    </submittedName>
</protein>
<dbReference type="PhylomeDB" id="B6QJ58"/>
<dbReference type="Proteomes" id="UP000001294">
    <property type="component" value="Unassembled WGS sequence"/>
</dbReference>
<dbReference type="EMBL" id="DS995902">
    <property type="protein sequence ID" value="EEA23398.1"/>
    <property type="molecule type" value="Genomic_DNA"/>
</dbReference>
<gene>
    <name evidence="2" type="ORF">PMAA_099860</name>
</gene>
<name>B6QJ58_TALMQ</name>
<dbReference type="HOGENOM" id="CLU_051876_0_0_1"/>